<dbReference type="HOGENOM" id="CLU_1072500_0_0_0"/>
<dbReference type="eggNOG" id="COG4795">
    <property type="taxonomic scope" value="Bacteria"/>
</dbReference>
<gene>
    <name evidence="3" type="ordered locus">Deipe_1980</name>
</gene>
<keyword evidence="2" id="KW-0998">Cell outer membrane</keyword>
<dbReference type="KEGG" id="dpd:Deipe_1980"/>
<reference evidence="4" key="1">
    <citation type="submission" date="2012-03" db="EMBL/GenBank/DDBJ databases">
        <title>Complete sequence of chromosome of Deinococcus peraridilitoris DSM 19664.</title>
        <authorList>
            <person name="Lucas S."/>
            <person name="Copeland A."/>
            <person name="Lapidus A."/>
            <person name="Glavina del Rio T."/>
            <person name="Dalin E."/>
            <person name="Tice H."/>
            <person name="Bruce D."/>
            <person name="Goodwin L."/>
            <person name="Pitluck S."/>
            <person name="Peters L."/>
            <person name="Mikhailova N."/>
            <person name="Lu M."/>
            <person name="Kyrpides N."/>
            <person name="Mavromatis K."/>
            <person name="Ivanova N."/>
            <person name="Brettin T."/>
            <person name="Detter J.C."/>
            <person name="Han C."/>
            <person name="Larimer F."/>
            <person name="Land M."/>
            <person name="Hauser L."/>
            <person name="Markowitz V."/>
            <person name="Cheng J.-F."/>
            <person name="Hugenholtz P."/>
            <person name="Woyke T."/>
            <person name="Wu D."/>
            <person name="Pukall R."/>
            <person name="Steenblock K."/>
            <person name="Brambilla E."/>
            <person name="Klenk H.-P."/>
            <person name="Eisen J.A."/>
        </authorList>
    </citation>
    <scope>NUCLEOTIDE SEQUENCE [LARGE SCALE GENOMIC DNA]</scope>
    <source>
        <strain evidence="4">DSM 19664 / LMG 22246 / CIP 109416 / KR-200</strain>
    </source>
</reference>
<dbReference type="STRING" id="937777.Deipe_1980"/>
<dbReference type="OrthoDB" id="69781at2"/>
<name>L0A0V7_DEIPD</name>
<dbReference type="NCBIfam" id="TIGR02532">
    <property type="entry name" value="IV_pilin_GFxxxE"/>
    <property type="match status" value="1"/>
</dbReference>
<keyword evidence="2" id="KW-0472">Membrane</keyword>
<evidence type="ECO:0000313" key="3">
    <source>
        <dbReference type="EMBL" id="AFZ67481.1"/>
    </source>
</evidence>
<organism evidence="3 4">
    <name type="scientific">Deinococcus peraridilitoris (strain DSM 19664 / LMG 22246 / CIP 109416 / KR-200)</name>
    <dbReference type="NCBI Taxonomy" id="937777"/>
    <lineage>
        <taxon>Bacteria</taxon>
        <taxon>Thermotogati</taxon>
        <taxon>Deinococcota</taxon>
        <taxon>Deinococci</taxon>
        <taxon>Deinococcales</taxon>
        <taxon>Deinococcaceae</taxon>
        <taxon>Deinococcus</taxon>
    </lineage>
</organism>
<dbReference type="InterPro" id="IPR012902">
    <property type="entry name" value="N_methyl_site"/>
</dbReference>
<proteinExistence type="predicted"/>
<dbReference type="RefSeq" id="WP_015235786.1">
    <property type="nucleotide sequence ID" value="NC_019793.1"/>
</dbReference>
<dbReference type="AlphaFoldDB" id="L0A0V7"/>
<comment type="subcellular location">
    <subcellularLocation>
        <location evidence="1">Cell outer membrane</location>
    </subcellularLocation>
</comment>
<sequence>MSTWPRSGLTLAELLVALAVLGVLCAALLALEGSVLRSSAQVSAQAARLRELQEASTYVADRVRAARDLRTDLSVNGSPCTVYPAPGGRPCFALLVPSAELGQAIDTYAYRVYRVEPRTSLNPADRVNDAWADAHTFVLREYRAYACGPASVTTAGACTPASIPAGVPAVLTNTQPFLVMDGLTFDGPAGAFTPFAYDPASRVLTLRLRVGRREAGRVLFTPPSGYQELRVQLRN</sequence>
<evidence type="ECO:0000313" key="4">
    <source>
        <dbReference type="Proteomes" id="UP000010467"/>
    </source>
</evidence>
<accession>L0A0V7</accession>
<evidence type="ECO:0000256" key="2">
    <source>
        <dbReference type="ARBA" id="ARBA00023237"/>
    </source>
</evidence>
<keyword evidence="4" id="KW-1185">Reference proteome</keyword>
<dbReference type="GO" id="GO:0009279">
    <property type="term" value="C:cell outer membrane"/>
    <property type="evidence" value="ECO:0007669"/>
    <property type="project" value="UniProtKB-SubCell"/>
</dbReference>
<protein>
    <submittedName>
        <fullName evidence="3">Prepilin-type N-terminal cleavage/methylation domain-containing protein</fullName>
    </submittedName>
</protein>
<evidence type="ECO:0000256" key="1">
    <source>
        <dbReference type="ARBA" id="ARBA00004442"/>
    </source>
</evidence>
<dbReference type="Proteomes" id="UP000010467">
    <property type="component" value="Chromosome"/>
</dbReference>
<dbReference type="PATRIC" id="fig|937777.3.peg.1986"/>
<dbReference type="EMBL" id="CP003382">
    <property type="protein sequence ID" value="AFZ67481.1"/>
    <property type="molecule type" value="Genomic_DNA"/>
</dbReference>
<dbReference type="Pfam" id="PF07963">
    <property type="entry name" value="N_methyl"/>
    <property type="match status" value="1"/>
</dbReference>